<evidence type="ECO:0000313" key="2">
    <source>
        <dbReference type="EMBL" id="AKP53351.1"/>
    </source>
</evidence>
<name>A0A0H4PFU3_9BACT</name>
<feature type="domain" description="FAD-binding" evidence="1">
    <location>
        <begin position="4"/>
        <end position="181"/>
    </location>
</feature>
<reference evidence="2 3" key="1">
    <citation type="submission" date="2015-07" db="EMBL/GenBank/DDBJ databases">
        <authorList>
            <person name="Kim K.M."/>
        </authorList>
    </citation>
    <scope>NUCLEOTIDE SEQUENCE [LARGE SCALE GENOMIC DNA]</scope>
    <source>
        <strain evidence="2 3">KCTC 12363</strain>
    </source>
</reference>
<dbReference type="Pfam" id="PF01494">
    <property type="entry name" value="FAD_binding_3"/>
    <property type="match status" value="1"/>
</dbReference>
<dbReference type="OrthoDB" id="9806565at2"/>
<evidence type="ECO:0000259" key="1">
    <source>
        <dbReference type="Pfam" id="PF01494"/>
    </source>
</evidence>
<dbReference type="GO" id="GO:0016628">
    <property type="term" value="F:oxidoreductase activity, acting on the CH-CH group of donors, NAD or NADP as acceptor"/>
    <property type="evidence" value="ECO:0007669"/>
    <property type="project" value="InterPro"/>
</dbReference>
<dbReference type="RefSeq" id="WP_048643468.1">
    <property type="nucleotide sequence ID" value="NZ_CP012040.1"/>
</dbReference>
<dbReference type="PATRIC" id="fig|320787.5.peg.4372"/>
<dbReference type="EMBL" id="CP012040">
    <property type="protein sequence ID" value="AKP53351.1"/>
    <property type="molecule type" value="Genomic_DNA"/>
</dbReference>
<dbReference type="Proteomes" id="UP000036520">
    <property type="component" value="Chromosome"/>
</dbReference>
<accession>A0A0H4PFU3</accession>
<dbReference type="STRING" id="320787.CA2015_3991"/>
<dbReference type="InterPro" id="IPR050407">
    <property type="entry name" value="Geranylgeranyl_reductase"/>
</dbReference>
<dbReference type="PANTHER" id="PTHR42685:SF22">
    <property type="entry name" value="CONDITIONED MEDIUM FACTOR RECEPTOR 1"/>
    <property type="match status" value="1"/>
</dbReference>
<keyword evidence="3" id="KW-1185">Reference proteome</keyword>
<dbReference type="GO" id="GO:0071949">
    <property type="term" value="F:FAD binding"/>
    <property type="evidence" value="ECO:0007669"/>
    <property type="project" value="InterPro"/>
</dbReference>
<dbReference type="Gene3D" id="3.50.50.60">
    <property type="entry name" value="FAD/NAD(P)-binding domain"/>
    <property type="match status" value="1"/>
</dbReference>
<dbReference type="InterPro" id="IPR011777">
    <property type="entry name" value="Geranylgeranyl_Rdtase_fam"/>
</dbReference>
<dbReference type="SUPFAM" id="SSF51905">
    <property type="entry name" value="FAD/NAD(P)-binding domain"/>
    <property type="match status" value="1"/>
</dbReference>
<organism evidence="2 3">
    <name type="scientific">Cyclobacterium amurskyense</name>
    <dbReference type="NCBI Taxonomy" id="320787"/>
    <lineage>
        <taxon>Bacteria</taxon>
        <taxon>Pseudomonadati</taxon>
        <taxon>Bacteroidota</taxon>
        <taxon>Cytophagia</taxon>
        <taxon>Cytophagales</taxon>
        <taxon>Cyclobacteriaceae</taxon>
        <taxon>Cyclobacterium</taxon>
    </lineage>
</organism>
<evidence type="ECO:0000313" key="3">
    <source>
        <dbReference type="Proteomes" id="UP000036520"/>
    </source>
</evidence>
<dbReference type="AlphaFoldDB" id="A0A0H4PFU3"/>
<proteinExistence type="predicted"/>
<dbReference type="InterPro" id="IPR036188">
    <property type="entry name" value="FAD/NAD-bd_sf"/>
</dbReference>
<dbReference type="InterPro" id="IPR002938">
    <property type="entry name" value="FAD-bd"/>
</dbReference>
<dbReference type="PANTHER" id="PTHR42685">
    <property type="entry name" value="GERANYLGERANYL DIPHOSPHATE REDUCTASE"/>
    <property type="match status" value="1"/>
</dbReference>
<dbReference type="PRINTS" id="PR00420">
    <property type="entry name" value="RNGMNOXGNASE"/>
</dbReference>
<dbReference type="NCBIfam" id="TIGR02032">
    <property type="entry name" value="GG-red-SF"/>
    <property type="match status" value="1"/>
</dbReference>
<sequence length="380" mass="42083">MKKYDIAIIGSGPSGAMSAYIAAEMGKSVIIIEKEKLPRYKTCGGGLVHRGRTRLPFLIDEVVEKEYRELEVFFENSSYFFTAKRKEPIISMVMRDSFDQFLVKKALEKGANLLENTTALGLERTAQGLLLSTSEGNIQCQYLIGADGVLSNTAKMGGWKESRKLIPALEYEVVVPEADYNRLSKKVRFDVDAVPDGYAWCFPKTGHLSLGVCTLKKQKIDLKKYYYAYLDKLGLKEIISSEAHGFQIPVGQRKDGFSKNRVFLTGDAAGFADPLTAEGISNALLSGELAALAILENFQDEAAASNAYQGLLDKQILSDLGSSSIIAFICYAQPAIRNMLLKKYGQKGCEILTDIFMGKKAFPDDLKNKIKSRVPLLKYI</sequence>
<dbReference type="KEGG" id="camu:CA2015_3991"/>
<gene>
    <name evidence="2" type="ORF">CA2015_3991</name>
</gene>
<protein>
    <submittedName>
        <fullName evidence="2">Geranylgeranyl bacteriochlorophyll reductase-like protein</fullName>
    </submittedName>
</protein>